<dbReference type="EMBL" id="QCZH01000001">
    <property type="protein sequence ID" value="PWA11609.1"/>
    <property type="molecule type" value="Genomic_DNA"/>
</dbReference>
<keyword evidence="1 5" id="KW-0808">Transferase</keyword>
<name>A0A2U1K391_9FLAO</name>
<comment type="similarity">
    <text evidence="3">Belongs to the acetyltransferase family. RimJ subfamily.</text>
</comment>
<accession>A0A2U1K391</accession>
<dbReference type="InterPro" id="IPR016181">
    <property type="entry name" value="Acyl_CoA_acyltransferase"/>
</dbReference>
<feature type="domain" description="N-acetyltransferase" evidence="4">
    <location>
        <begin position="9"/>
        <end position="150"/>
    </location>
</feature>
<protein>
    <submittedName>
        <fullName evidence="5">N-acetyltransferase</fullName>
    </submittedName>
</protein>
<dbReference type="SUPFAM" id="SSF55729">
    <property type="entry name" value="Acyl-CoA N-acyltransferases (Nat)"/>
    <property type="match status" value="1"/>
</dbReference>
<dbReference type="Gene3D" id="3.40.630.30">
    <property type="match status" value="1"/>
</dbReference>
<dbReference type="RefSeq" id="WP_116760060.1">
    <property type="nucleotide sequence ID" value="NZ_QCZH01000001.1"/>
</dbReference>
<evidence type="ECO:0000259" key="4">
    <source>
        <dbReference type="Pfam" id="PF13302"/>
    </source>
</evidence>
<keyword evidence="6" id="KW-1185">Reference proteome</keyword>
<dbReference type="AlphaFoldDB" id="A0A2U1K391"/>
<gene>
    <name evidence="5" type="ORF">DB891_02035</name>
</gene>
<dbReference type="Proteomes" id="UP000245618">
    <property type="component" value="Unassembled WGS sequence"/>
</dbReference>
<evidence type="ECO:0000256" key="1">
    <source>
        <dbReference type="ARBA" id="ARBA00022679"/>
    </source>
</evidence>
<evidence type="ECO:0000313" key="5">
    <source>
        <dbReference type="EMBL" id="PWA11609.1"/>
    </source>
</evidence>
<organism evidence="5 6">
    <name type="scientific">Flavobacterium laiguense</name>
    <dbReference type="NCBI Taxonomy" id="2169409"/>
    <lineage>
        <taxon>Bacteria</taxon>
        <taxon>Pseudomonadati</taxon>
        <taxon>Bacteroidota</taxon>
        <taxon>Flavobacteriia</taxon>
        <taxon>Flavobacteriales</taxon>
        <taxon>Flavobacteriaceae</taxon>
        <taxon>Flavobacterium</taxon>
    </lineage>
</organism>
<comment type="caution">
    <text evidence="5">The sequence shown here is derived from an EMBL/GenBank/DDBJ whole genome shotgun (WGS) entry which is preliminary data.</text>
</comment>
<dbReference type="Pfam" id="PF13302">
    <property type="entry name" value="Acetyltransf_3"/>
    <property type="match status" value="1"/>
</dbReference>
<sequence length="176" mass="20054">MHNIEAFHIVPLDDKDAKSLNELMVSNAERFKRYFPKTLSSNLTLEDSERYIIDKTLELQSHECYTFGIKEKATENIAGLIIVKKVDFETRQAELAYGIGAQYEGKGLVTFAVKEVSDFAFNELNLNTLQIISHKTNLGSVKVAVKSGFVWKRTLPDEFTPTDELPLDMELYELTK</sequence>
<dbReference type="PANTHER" id="PTHR43792:SF8">
    <property type="entry name" value="[RIBOSOMAL PROTEIN US5]-ALANINE N-ACETYLTRANSFERASE"/>
    <property type="match status" value="1"/>
</dbReference>
<evidence type="ECO:0000256" key="3">
    <source>
        <dbReference type="ARBA" id="ARBA00038502"/>
    </source>
</evidence>
<evidence type="ECO:0000313" key="6">
    <source>
        <dbReference type="Proteomes" id="UP000245618"/>
    </source>
</evidence>
<dbReference type="InterPro" id="IPR051531">
    <property type="entry name" value="N-acetyltransferase"/>
</dbReference>
<dbReference type="InterPro" id="IPR000182">
    <property type="entry name" value="GNAT_dom"/>
</dbReference>
<dbReference type="GO" id="GO:0016747">
    <property type="term" value="F:acyltransferase activity, transferring groups other than amino-acyl groups"/>
    <property type="evidence" value="ECO:0007669"/>
    <property type="project" value="InterPro"/>
</dbReference>
<evidence type="ECO:0000256" key="2">
    <source>
        <dbReference type="ARBA" id="ARBA00023315"/>
    </source>
</evidence>
<proteinExistence type="inferred from homology"/>
<dbReference type="OrthoDB" id="883856at2"/>
<reference evidence="5 6" key="1">
    <citation type="submission" date="2018-04" db="EMBL/GenBank/DDBJ databases">
        <title>Flavobacterium sp. nov., isolated from glacier ice.</title>
        <authorList>
            <person name="Liu Q."/>
            <person name="Xin Y.-H."/>
        </authorList>
    </citation>
    <scope>NUCLEOTIDE SEQUENCE [LARGE SCALE GENOMIC DNA]</scope>
    <source>
        <strain evidence="5 6">LB2P30</strain>
    </source>
</reference>
<keyword evidence="2" id="KW-0012">Acyltransferase</keyword>
<dbReference type="PANTHER" id="PTHR43792">
    <property type="entry name" value="GNAT FAMILY, PUTATIVE (AFU_ORTHOLOGUE AFUA_3G00765)-RELATED-RELATED"/>
    <property type="match status" value="1"/>
</dbReference>